<dbReference type="NCBIfam" id="TIGR02451">
    <property type="entry name" value="anti_sig_ChrR"/>
    <property type="match status" value="1"/>
</dbReference>
<keyword evidence="5" id="KW-1185">Reference proteome</keyword>
<feature type="domain" description="ChrR-like cupin" evidence="2">
    <location>
        <begin position="109"/>
        <end position="198"/>
    </location>
</feature>
<name>A0A255Z3A2_9PROT</name>
<dbReference type="RefSeq" id="WP_094454921.1">
    <property type="nucleotide sequence ID" value="NZ_NOXU01000024.1"/>
</dbReference>
<dbReference type="InterPro" id="IPR011051">
    <property type="entry name" value="RmlC_Cupin_sf"/>
</dbReference>
<comment type="caution">
    <text evidence="4">The sequence shown here is derived from an EMBL/GenBank/DDBJ whole genome shotgun (WGS) entry which is preliminary data.</text>
</comment>
<dbReference type="InterPro" id="IPR027383">
    <property type="entry name" value="Znf_put"/>
</dbReference>
<evidence type="ECO:0000256" key="1">
    <source>
        <dbReference type="SAM" id="MobiDB-lite"/>
    </source>
</evidence>
<dbReference type="Proteomes" id="UP000216998">
    <property type="component" value="Unassembled WGS sequence"/>
</dbReference>
<dbReference type="InterPro" id="IPR041916">
    <property type="entry name" value="Anti_sigma_zinc_sf"/>
</dbReference>
<dbReference type="AlphaFoldDB" id="A0A255Z3A2"/>
<dbReference type="InterPro" id="IPR025979">
    <property type="entry name" value="ChrR-like_cupin_dom"/>
</dbReference>
<feature type="domain" description="Putative zinc-finger" evidence="3">
    <location>
        <begin position="12"/>
        <end position="41"/>
    </location>
</feature>
<organism evidence="4 5">
    <name type="scientific">Niveispirillum lacus</name>
    <dbReference type="NCBI Taxonomy" id="1981099"/>
    <lineage>
        <taxon>Bacteria</taxon>
        <taxon>Pseudomonadati</taxon>
        <taxon>Pseudomonadota</taxon>
        <taxon>Alphaproteobacteria</taxon>
        <taxon>Rhodospirillales</taxon>
        <taxon>Azospirillaceae</taxon>
        <taxon>Niveispirillum</taxon>
    </lineage>
</organism>
<dbReference type="CDD" id="cd20301">
    <property type="entry name" value="cupin_ChrR"/>
    <property type="match status" value="1"/>
</dbReference>
<dbReference type="OrthoDB" id="2988517at2"/>
<evidence type="ECO:0008006" key="6">
    <source>
        <dbReference type="Google" id="ProtNLM"/>
    </source>
</evidence>
<dbReference type="Pfam" id="PF13490">
    <property type="entry name" value="zf-HC2"/>
    <property type="match status" value="1"/>
</dbReference>
<dbReference type="SUPFAM" id="SSF51182">
    <property type="entry name" value="RmlC-like cupins"/>
    <property type="match status" value="1"/>
</dbReference>
<evidence type="ECO:0000313" key="4">
    <source>
        <dbReference type="EMBL" id="OYQ35911.1"/>
    </source>
</evidence>
<dbReference type="Gene3D" id="2.60.120.10">
    <property type="entry name" value="Jelly Rolls"/>
    <property type="match status" value="1"/>
</dbReference>
<proteinExistence type="predicted"/>
<dbReference type="EMBL" id="NOXU01000024">
    <property type="protein sequence ID" value="OYQ35911.1"/>
    <property type="molecule type" value="Genomic_DNA"/>
</dbReference>
<gene>
    <name evidence="4" type="ORF">CHU95_06525</name>
</gene>
<dbReference type="Gene3D" id="1.10.10.1320">
    <property type="entry name" value="Anti-sigma factor, zinc-finger domain"/>
    <property type="match status" value="1"/>
</dbReference>
<sequence length="220" mass="23604">MNHIPHHHPGPDLLLAYAAGTLAEAPSLVVATHLALCPRCRAEVAGMEAIGGALLSDSSAATPVSTGLLADVLARLDGPPLAEAPRRRQVPPGHNPVLPEPLRSYIGGDVDTIRWRRTIPGLHECELSCSGGAVRMMRIRSGMGMPQHTHHGDEFTLVLQGGFTDGSGHYLRGDFASTDTSVDHRPIADDDGDCICLAFTDAPLRLTGRFMRWLNPFIRA</sequence>
<evidence type="ECO:0000313" key="5">
    <source>
        <dbReference type="Proteomes" id="UP000216998"/>
    </source>
</evidence>
<reference evidence="4 5" key="1">
    <citation type="submission" date="2017-07" db="EMBL/GenBank/DDBJ databases">
        <title>Niveispirillum cyanobacteriorum sp. nov., isolated from cyanobacterial aggregates in a eutrophic lake.</title>
        <authorList>
            <person name="Cai H."/>
        </authorList>
    </citation>
    <scope>NUCLEOTIDE SEQUENCE [LARGE SCALE GENOMIC DNA]</scope>
    <source>
        <strain evidence="5">TH1-14</strain>
    </source>
</reference>
<protein>
    <recommendedName>
        <fullName evidence="6">Transcriptional regulator</fullName>
    </recommendedName>
</protein>
<evidence type="ECO:0000259" key="2">
    <source>
        <dbReference type="Pfam" id="PF12973"/>
    </source>
</evidence>
<feature type="region of interest" description="Disordered" evidence="1">
    <location>
        <begin position="82"/>
        <end position="101"/>
    </location>
</feature>
<dbReference type="InterPro" id="IPR012807">
    <property type="entry name" value="Anti-sigma_ChrR"/>
</dbReference>
<accession>A0A255Z3A2</accession>
<dbReference type="Pfam" id="PF12973">
    <property type="entry name" value="Cupin_7"/>
    <property type="match status" value="1"/>
</dbReference>
<evidence type="ECO:0000259" key="3">
    <source>
        <dbReference type="Pfam" id="PF13490"/>
    </source>
</evidence>
<dbReference type="InterPro" id="IPR014710">
    <property type="entry name" value="RmlC-like_jellyroll"/>
</dbReference>